<proteinExistence type="predicted"/>
<evidence type="ECO:0000313" key="1">
    <source>
        <dbReference type="EMBL" id="ELR68288.1"/>
    </source>
</evidence>
<comment type="caution">
    <text evidence="1">The sequence shown here is derived from an EMBL/GenBank/DDBJ whole genome shotgun (WGS) entry which is preliminary data.</text>
</comment>
<organism evidence="1 2">
    <name type="scientific">Fulvivirga imtechensis AK7</name>
    <dbReference type="NCBI Taxonomy" id="1237149"/>
    <lineage>
        <taxon>Bacteria</taxon>
        <taxon>Pseudomonadati</taxon>
        <taxon>Bacteroidota</taxon>
        <taxon>Cytophagia</taxon>
        <taxon>Cytophagales</taxon>
        <taxon>Fulvivirgaceae</taxon>
        <taxon>Fulvivirga</taxon>
    </lineage>
</organism>
<dbReference type="EMBL" id="AMZN01000124">
    <property type="protein sequence ID" value="ELR68288.1"/>
    <property type="molecule type" value="Genomic_DNA"/>
</dbReference>
<dbReference type="Proteomes" id="UP000011135">
    <property type="component" value="Unassembled WGS sequence"/>
</dbReference>
<name>L8JJ88_9BACT</name>
<sequence>MILCLVSIVFVNVNKAWSQTVDKLTGSVSYNMPLWEITSKDLSYPVGLFYSSNGIKVGQGSGSAGMNWSVSSGGSITRVLRGLPDEINTATKKGWLSGTAMEVKNFSPAGDDNYTIATDEYSDFNTISGFGGFDSTTVIKDTEPDLFYINAPGISGMFSFDENGEVLLSPHQNVTVDHTYFSGSIFRFTITTSAGITYTFSLPLKMTIRTEAEDESKIFIDKNNYYNFKSEVSFNSTWHLTMVKSVQGGLISFDYKRFYFKDALSDYHITSWAPYRTDTVFIYSYEFTSNANVKLPQFVYHYEEEQPYTLSAVHGDTHFVKFIEGLHHIPTQFLPSGTRDQRAVNMRQPLINQVEIYENLTADKKVMKKYVLNYRFYRSSPNIIPEDHVRTYYPFLLSVSELNGWYEKPAVRFSYYNINDETGTVLLPQSLSYSRDYYGYPNGYSAIESLPEVYVYPGEEVSERYRPFPIPGYQDRVYVLEGKDTKPDINRMLSGILKTVHLPSGGATEVFYELNDYHDPLSGRNEYGGGLRVSRLLTTDGIDHQNDINTYYSYDATAGISSGKLIHRPQYAFTPGFHIDPRDTTVRYFHELSGSDEEEKWKRITLRHYDNQNWDPVNGGSYVNYEKVTTSQPGLGKTEYEFDIPITYGTTTHGSWTATKTKVARQSPGSGENYYGLGPVITHFSYPFAPQPNYSYLNGELKKSTIYNEAGNILKTMENTYTYLPAIQNIKSLRKERLPLMATGGLKQMFIYSPYELHMMTTPLLLSSVTTNFDANGGHHTTSAEYSYATGDTPYLLSSTSTDAEGTEYKTYHKYNHQYSTVTGSNDKMVQALEKMNALGLEGMPVETYQTIKKSGGTEKVSGASLNFYTFLPGDQLLMESSEGLRLNTPVTDFTGSTVNTTTKMFTKDSRYERMVEMVSTDRYLNVNTVKDRNQQLSTTLYGYRGKIPVLQASGVVAAGIAYNSFETFGLDVLQGNDHELAYSSGYVASSFDGRADSKCIQLNSNNELRKTITREAAHREYIFSIWVKSTGASTVTLLCDDNTTQATGTISITDTGGEWKYYETTIDVSGLSNTFDIMLSTSQSISIDDVLFYPSVATLTYNSLDADLRKTAETNHQGRSTYYEYDEAQRPVLARDHQRNIVSRTTYTTDTDEGIFPVISFEGLITLNVPKEFAVTNIGDPSQVAFLWKIEPLTANPDPEDDNTYTGVTTILSDSKTQLTIPDTLDYMVMCKIVKDTKAYYVSAIVRKDKIVKGELHLTICIDGPVKYDLCGVEDGPAHSCDIPGTADTKFKAEALGASQGVTYYWFWWDSPNQSIHTFGNPVNNPNYPPAHTGQVYLYDRTYHPNDFYLVCIAVDGEKEARSFVYIDYYKSDIGCATE</sequence>
<gene>
    <name evidence="1" type="ORF">C900_00567</name>
</gene>
<accession>L8JJ88</accession>
<dbReference type="eggNOG" id="COG3291">
    <property type="taxonomic scope" value="Bacteria"/>
</dbReference>
<protein>
    <submittedName>
        <fullName evidence="1">Uncharacterized protein</fullName>
    </submittedName>
</protein>
<reference evidence="1 2" key="1">
    <citation type="submission" date="2012-12" db="EMBL/GenBank/DDBJ databases">
        <title>Genome assembly of Fulvivirga imtechensis AK7.</title>
        <authorList>
            <person name="Nupur N."/>
            <person name="Khatri I."/>
            <person name="Kumar R."/>
            <person name="Subramanian S."/>
            <person name="Pinnaka A."/>
        </authorList>
    </citation>
    <scope>NUCLEOTIDE SEQUENCE [LARGE SCALE GENOMIC DNA]</scope>
    <source>
        <strain evidence="1 2">AK7</strain>
    </source>
</reference>
<evidence type="ECO:0000313" key="2">
    <source>
        <dbReference type="Proteomes" id="UP000011135"/>
    </source>
</evidence>
<keyword evidence="2" id="KW-1185">Reference proteome</keyword>
<dbReference type="STRING" id="1237149.C900_00567"/>
<dbReference type="Gene3D" id="2.60.120.260">
    <property type="entry name" value="Galactose-binding domain-like"/>
    <property type="match status" value="1"/>
</dbReference>